<dbReference type="PROSITE" id="PS50887">
    <property type="entry name" value="GGDEF"/>
    <property type="match status" value="1"/>
</dbReference>
<dbReference type="EMBL" id="LGTC01000001">
    <property type="protein sequence ID" value="KNY26021.1"/>
    <property type="molecule type" value="Genomic_DNA"/>
</dbReference>
<dbReference type="Pfam" id="PF16927">
    <property type="entry name" value="HisKA_7TM"/>
    <property type="match status" value="1"/>
</dbReference>
<dbReference type="SUPFAM" id="SSF55073">
    <property type="entry name" value="Nucleotide cyclase"/>
    <property type="match status" value="1"/>
</dbReference>
<feature type="transmembrane region" description="Helical" evidence="1">
    <location>
        <begin position="204"/>
        <end position="223"/>
    </location>
</feature>
<gene>
    <name evidence="3" type="ORF">Bccel_1283</name>
</gene>
<dbReference type="RefSeq" id="WP_036944356.1">
    <property type="nucleotide sequence ID" value="NZ_JQKC01000027.1"/>
</dbReference>
<evidence type="ECO:0000259" key="2">
    <source>
        <dbReference type="PROSITE" id="PS50887"/>
    </source>
</evidence>
<dbReference type="InterPro" id="IPR050469">
    <property type="entry name" value="Diguanylate_Cyclase"/>
</dbReference>
<feature type="transmembrane region" description="Helical" evidence="1">
    <location>
        <begin position="6"/>
        <end position="22"/>
    </location>
</feature>
<dbReference type="Gene3D" id="3.30.70.270">
    <property type="match status" value="1"/>
</dbReference>
<dbReference type="InterPro" id="IPR043128">
    <property type="entry name" value="Rev_trsase/Diguanyl_cyclase"/>
</dbReference>
<proteinExistence type="predicted"/>
<feature type="transmembrane region" description="Helical" evidence="1">
    <location>
        <begin position="138"/>
        <end position="163"/>
    </location>
</feature>
<dbReference type="CDD" id="cd01949">
    <property type="entry name" value="GGDEF"/>
    <property type="match status" value="1"/>
</dbReference>
<dbReference type="PANTHER" id="PTHR45138">
    <property type="entry name" value="REGULATORY COMPONENTS OF SENSORY TRANSDUCTION SYSTEM"/>
    <property type="match status" value="1"/>
</dbReference>
<feature type="transmembrane region" description="Helical" evidence="1">
    <location>
        <begin position="175"/>
        <end position="198"/>
    </location>
</feature>
<keyword evidence="4" id="KW-1185">Reference proteome</keyword>
<keyword evidence="1" id="KW-0812">Transmembrane</keyword>
<dbReference type="OrthoDB" id="9783388at2"/>
<dbReference type="SUPFAM" id="SSF55785">
    <property type="entry name" value="PYP-like sensor domain (PAS domain)"/>
    <property type="match status" value="1"/>
</dbReference>
<dbReference type="InterPro" id="IPR000160">
    <property type="entry name" value="GGDEF_dom"/>
</dbReference>
<protein>
    <submittedName>
        <fullName evidence="3">Diguanylate cyclase with PAS/PAC sensor</fullName>
    </submittedName>
</protein>
<dbReference type="InterPro" id="IPR031621">
    <property type="entry name" value="HisKA_7TM"/>
</dbReference>
<feature type="transmembrane region" description="Helical" evidence="1">
    <location>
        <begin position="103"/>
        <end position="118"/>
    </location>
</feature>
<feature type="domain" description="GGDEF" evidence="2">
    <location>
        <begin position="396"/>
        <end position="530"/>
    </location>
</feature>
<comment type="caution">
    <text evidence="3">The sequence shown here is derived from an EMBL/GenBank/DDBJ whole genome shotgun (WGS) entry which is preliminary data.</text>
</comment>
<name>A0A0L6JJG5_9FIRM</name>
<evidence type="ECO:0000313" key="3">
    <source>
        <dbReference type="EMBL" id="KNY26021.1"/>
    </source>
</evidence>
<dbReference type="AlphaFoldDB" id="A0A0L6JJG5"/>
<evidence type="ECO:0000313" key="4">
    <source>
        <dbReference type="Proteomes" id="UP000036923"/>
    </source>
</evidence>
<dbReference type="GO" id="GO:0052621">
    <property type="term" value="F:diguanylate cyclase activity"/>
    <property type="evidence" value="ECO:0007669"/>
    <property type="project" value="TreeGrafter"/>
</dbReference>
<dbReference type="eggNOG" id="COG3706">
    <property type="taxonomic scope" value="Bacteria"/>
</dbReference>
<evidence type="ECO:0000256" key="1">
    <source>
        <dbReference type="SAM" id="Phobius"/>
    </source>
</evidence>
<dbReference type="InterPro" id="IPR029787">
    <property type="entry name" value="Nucleotide_cyclase"/>
</dbReference>
<dbReference type="FunFam" id="3.30.70.270:FF:000001">
    <property type="entry name" value="Diguanylate cyclase domain protein"/>
    <property type="match status" value="1"/>
</dbReference>
<dbReference type="NCBIfam" id="TIGR00254">
    <property type="entry name" value="GGDEF"/>
    <property type="match status" value="1"/>
</dbReference>
<dbReference type="Gene3D" id="3.30.450.20">
    <property type="entry name" value="PAS domain"/>
    <property type="match status" value="1"/>
</dbReference>
<accession>A0A0L6JJG5</accession>
<feature type="transmembrane region" description="Helical" evidence="1">
    <location>
        <begin position="74"/>
        <end position="91"/>
    </location>
</feature>
<feature type="transmembrane region" description="Helical" evidence="1">
    <location>
        <begin position="34"/>
        <end position="54"/>
    </location>
</feature>
<dbReference type="PANTHER" id="PTHR45138:SF9">
    <property type="entry name" value="DIGUANYLATE CYCLASE DGCM-RELATED"/>
    <property type="match status" value="1"/>
</dbReference>
<dbReference type="Pfam" id="PF13188">
    <property type="entry name" value="PAS_8"/>
    <property type="match status" value="1"/>
</dbReference>
<dbReference type="InterPro" id="IPR000014">
    <property type="entry name" value="PAS"/>
</dbReference>
<organism evidence="3 4">
    <name type="scientific">Pseudobacteroides cellulosolvens ATCC 35603 = DSM 2933</name>
    <dbReference type="NCBI Taxonomy" id="398512"/>
    <lineage>
        <taxon>Bacteria</taxon>
        <taxon>Bacillati</taxon>
        <taxon>Bacillota</taxon>
        <taxon>Clostridia</taxon>
        <taxon>Eubacteriales</taxon>
        <taxon>Oscillospiraceae</taxon>
        <taxon>Pseudobacteroides</taxon>
    </lineage>
</organism>
<dbReference type="Pfam" id="PF00990">
    <property type="entry name" value="GGDEF"/>
    <property type="match status" value="1"/>
</dbReference>
<dbReference type="SMART" id="SM00267">
    <property type="entry name" value="GGDEF"/>
    <property type="match status" value="1"/>
</dbReference>
<keyword evidence="1" id="KW-1133">Transmembrane helix</keyword>
<reference evidence="4" key="1">
    <citation type="submission" date="2015-07" db="EMBL/GenBank/DDBJ databases">
        <title>Near-Complete Genome Sequence of the Cellulolytic Bacterium Bacteroides (Pseudobacteroides) cellulosolvens ATCC 35603.</title>
        <authorList>
            <person name="Dassa B."/>
            <person name="Utturkar S.M."/>
            <person name="Klingeman D.M."/>
            <person name="Hurt R.A."/>
            <person name="Keller M."/>
            <person name="Xu J."/>
            <person name="Reddy Y.H.K."/>
            <person name="Borovok I."/>
            <person name="Grinberg I.R."/>
            <person name="Lamed R."/>
            <person name="Zhivin O."/>
            <person name="Bayer E.A."/>
            <person name="Brown S.D."/>
        </authorList>
    </citation>
    <scope>NUCLEOTIDE SEQUENCE [LARGE SCALE GENOMIC DNA]</scope>
    <source>
        <strain evidence="4">DSM 2933</strain>
    </source>
</reference>
<dbReference type="STRING" id="398512.Bccel_1283"/>
<dbReference type="Proteomes" id="UP000036923">
    <property type="component" value="Unassembled WGS sequence"/>
</dbReference>
<keyword evidence="1" id="KW-0472">Membrane</keyword>
<sequence length="530" mass="61218">MFIILLYMSMASSSFLLVNSMLKKNKTPVGKMFIYLLSGLLYSGLMDALTLRGFIFSLPDDNSLYNIFYRSKDIPIYFIPVIFLVMSLVYINPNINTTNPKYLWLWVVPIVSSAMWATNDWHGLLWKVYDIHTGKTVIGFYGYFHVIYLYTCVVIGFYNFLRYALINSAIYFKQLLFIILGIIPPMILSITSLFFKPFTPDDTVISFSFTAVFFWIAINKYGFCDITPIALKTIMDHMSEALIIIDKNFVIVDYNKKFFDLFSNSLKINIGSSFLNIAKELEISYVESAIDNPCYYSTDEYSNIKPQEKRYILNDIEMFFEIEPAVITLNKKNMGQIILFKDVTRLHESMTALKELADKDGLTGVFNRRVFSEQYAERVSRILNYTKHTTDTRNIEDFGIAILDIDDFKKVNDKYGHAAGDEILNQLVKVLLDNIRNGDIVCRYGGEEFVILFSNTDKETIITIAERIRKKVEGYEFDFGSRLPKGHITISIGVATYINDSLESNRDLFQIADERMYKAKTKGKNQLVYK</sequence>
<dbReference type="InterPro" id="IPR035965">
    <property type="entry name" value="PAS-like_dom_sf"/>
</dbReference>